<dbReference type="Pfam" id="PF11074">
    <property type="entry name" value="DUF2779"/>
    <property type="match status" value="1"/>
</dbReference>
<dbReference type="EMBL" id="WTYU01000002">
    <property type="protein sequence ID" value="MXP15697.1"/>
    <property type="molecule type" value="Genomic_DNA"/>
</dbReference>
<dbReference type="RefSeq" id="WP_160602187.1">
    <property type="nucleotide sequence ID" value="NZ_WTYU01000002.1"/>
</dbReference>
<feature type="domain" description="DUF2779" evidence="1">
    <location>
        <begin position="307"/>
        <end position="429"/>
    </location>
</feature>
<proteinExistence type="predicted"/>
<dbReference type="OrthoDB" id="9783873at2"/>
<accession>A0A6L7GID6</accession>
<dbReference type="InterPro" id="IPR021301">
    <property type="entry name" value="DUF2779"/>
</dbReference>
<keyword evidence="3" id="KW-1185">Reference proteome</keyword>
<organism evidence="2 3">
    <name type="scientific">Allopontixanthobacter confluentis</name>
    <dbReference type="NCBI Taxonomy" id="1849021"/>
    <lineage>
        <taxon>Bacteria</taxon>
        <taxon>Pseudomonadati</taxon>
        <taxon>Pseudomonadota</taxon>
        <taxon>Alphaproteobacteria</taxon>
        <taxon>Sphingomonadales</taxon>
        <taxon>Erythrobacteraceae</taxon>
        <taxon>Allopontixanthobacter</taxon>
    </lineage>
</organism>
<evidence type="ECO:0000313" key="2">
    <source>
        <dbReference type="EMBL" id="MXP15697.1"/>
    </source>
</evidence>
<dbReference type="Proteomes" id="UP000473531">
    <property type="component" value="Unassembled WGS sequence"/>
</dbReference>
<reference evidence="2 3" key="1">
    <citation type="submission" date="2019-12" db="EMBL/GenBank/DDBJ databases">
        <title>Genomic-based taxomic classification of the family Erythrobacteraceae.</title>
        <authorList>
            <person name="Xu L."/>
        </authorList>
    </citation>
    <scope>NUCLEOTIDE SEQUENCE [LARGE SCALE GENOMIC DNA]</scope>
    <source>
        <strain evidence="2 3">KCTC 52259</strain>
    </source>
</reference>
<name>A0A6L7GID6_9SPHN</name>
<comment type="caution">
    <text evidence="2">The sequence shown here is derived from an EMBL/GenBank/DDBJ whole genome shotgun (WGS) entry which is preliminary data.</text>
</comment>
<evidence type="ECO:0000259" key="1">
    <source>
        <dbReference type="Pfam" id="PF11074"/>
    </source>
</evidence>
<dbReference type="AlphaFoldDB" id="A0A6L7GID6"/>
<gene>
    <name evidence="2" type="ORF">GRI44_13155</name>
</gene>
<sequence>MTEAASQVRRPGLSKSRISAFEQCPRRLWQQVHARERSEVDASTQMSFAAGHAVGDLACAQVEHGIMVEAEPDLQAALARTTELVAAADRPIFEATFEHEGVLVRVDILVPERSAAGLVWHIYEVKSSGSAKPYHIGDLATQYWVIANCGVAIASASIRHIDTSFVLESPGDYTGIFSDASLLSDISGIAATRDAMVEEIRQMLAGEEPVCATGKHCSAPFSCEFSGHCSSFEPAGPAWPIGELPNTGARLAEKWADADIFEIAELPEDAGLNPLHTRIKDAVRTGEVYLDAAGVRKATAEWAFPRIWLDFETIGFAIPRWVGTTPYGQVPFQFSAHVEQADGELDQIEALDLSGEDPREAIAEALSGLPGEGAVIAWNAGFERRCLRLLAEVVPCHRDALLSLAERTVDLLPVAKNNYYHRDQRGSFSIKAVLPTLLPELDYGDLQVADGGDAQLAYIEATDPDCPDERRAELAAGLIAYCERDTLAMVEIYRKLAGG</sequence>
<protein>
    <submittedName>
        <fullName evidence="2">DUF2779 domain-containing protein</fullName>
    </submittedName>
</protein>
<evidence type="ECO:0000313" key="3">
    <source>
        <dbReference type="Proteomes" id="UP000473531"/>
    </source>
</evidence>